<evidence type="ECO:0000256" key="8">
    <source>
        <dbReference type="SAM" id="Phobius"/>
    </source>
</evidence>
<dbReference type="PANTHER" id="PTHR11537:SF278">
    <property type="entry name" value="SHAW-LIKE, ISOFORM C"/>
    <property type="match status" value="1"/>
</dbReference>
<dbReference type="GO" id="GO:0032809">
    <property type="term" value="C:neuronal cell body membrane"/>
    <property type="evidence" value="ECO:0007669"/>
    <property type="project" value="TreeGrafter"/>
</dbReference>
<dbReference type="GO" id="GO:0043679">
    <property type="term" value="C:axon terminus"/>
    <property type="evidence" value="ECO:0007669"/>
    <property type="project" value="TreeGrafter"/>
</dbReference>
<reference evidence="9" key="2">
    <citation type="submission" date="2015-06" db="UniProtKB">
        <authorList>
            <consortium name="EnsemblMetazoa"/>
        </authorList>
    </citation>
    <scope>IDENTIFICATION</scope>
</reference>
<dbReference type="HOGENOM" id="CLU_2564991_0_0_1"/>
<evidence type="ECO:0000256" key="5">
    <source>
        <dbReference type="ARBA" id="ARBA00023065"/>
    </source>
</evidence>
<sequence length="82" mass="9488">LDIFFHTSNVIAGLAVFFIFVSVISFCLKTHPGFRILAKRHILNANGTITEITNRQPHEAFFYVELICNVWFISELFIRMVV</sequence>
<keyword evidence="4 8" id="KW-1133">Transmembrane helix</keyword>
<dbReference type="PANTHER" id="PTHR11537">
    <property type="entry name" value="VOLTAGE-GATED POTASSIUM CHANNEL"/>
    <property type="match status" value="1"/>
</dbReference>
<evidence type="ECO:0000256" key="4">
    <source>
        <dbReference type="ARBA" id="ARBA00022989"/>
    </source>
</evidence>
<dbReference type="AlphaFoldDB" id="T1H0X5"/>
<dbReference type="InterPro" id="IPR028325">
    <property type="entry name" value="VG_K_chnl"/>
</dbReference>
<dbReference type="GO" id="GO:0008076">
    <property type="term" value="C:voltage-gated potassium channel complex"/>
    <property type="evidence" value="ECO:0007669"/>
    <property type="project" value="InterPro"/>
</dbReference>
<dbReference type="GO" id="GO:0005251">
    <property type="term" value="F:delayed rectifier potassium channel activity"/>
    <property type="evidence" value="ECO:0007669"/>
    <property type="project" value="TreeGrafter"/>
</dbReference>
<dbReference type="GO" id="GO:0032590">
    <property type="term" value="C:dendrite membrane"/>
    <property type="evidence" value="ECO:0007669"/>
    <property type="project" value="TreeGrafter"/>
</dbReference>
<keyword evidence="10" id="KW-1185">Reference proteome</keyword>
<dbReference type="GO" id="GO:0001508">
    <property type="term" value="P:action potential"/>
    <property type="evidence" value="ECO:0007669"/>
    <property type="project" value="TreeGrafter"/>
</dbReference>
<dbReference type="PRINTS" id="PR00169">
    <property type="entry name" value="KCHANNEL"/>
</dbReference>
<dbReference type="EnsemblMetazoa" id="MESCA009822-RA">
    <property type="protein sequence ID" value="MESCA009822-PA"/>
    <property type="gene ID" value="MESCA009822"/>
</dbReference>
<dbReference type="EMBL" id="CAQQ02377985">
    <property type="status" value="NOT_ANNOTATED_CDS"/>
    <property type="molecule type" value="Genomic_DNA"/>
</dbReference>
<keyword evidence="5" id="KW-0406">Ion transport</keyword>
<keyword evidence="7" id="KW-0407">Ion channel</keyword>
<evidence type="ECO:0000256" key="7">
    <source>
        <dbReference type="ARBA" id="ARBA00023303"/>
    </source>
</evidence>
<name>T1H0X5_MEGSC</name>
<protein>
    <submittedName>
        <fullName evidence="9">Uncharacterized protein</fullName>
    </submittedName>
</protein>
<reference evidence="10" key="1">
    <citation type="submission" date="2013-02" db="EMBL/GenBank/DDBJ databases">
        <authorList>
            <person name="Hughes D."/>
        </authorList>
    </citation>
    <scope>NUCLEOTIDE SEQUENCE</scope>
    <source>
        <strain>Durham</strain>
        <strain evidence="10">NC isolate 2 -- Noor lab</strain>
    </source>
</reference>
<dbReference type="Gene3D" id="1.20.120.350">
    <property type="entry name" value="Voltage-gated potassium channels. Chain C"/>
    <property type="match status" value="1"/>
</dbReference>
<dbReference type="Proteomes" id="UP000015102">
    <property type="component" value="Unassembled WGS sequence"/>
</dbReference>
<keyword evidence="2" id="KW-0813">Transport</keyword>
<evidence type="ECO:0000256" key="6">
    <source>
        <dbReference type="ARBA" id="ARBA00023136"/>
    </source>
</evidence>
<accession>T1H0X5</accession>
<evidence type="ECO:0000256" key="3">
    <source>
        <dbReference type="ARBA" id="ARBA00022692"/>
    </source>
</evidence>
<evidence type="ECO:0000313" key="9">
    <source>
        <dbReference type="EnsemblMetazoa" id="MESCA009822-PA"/>
    </source>
</evidence>
<organism evidence="9 10">
    <name type="scientific">Megaselia scalaris</name>
    <name type="common">Humpbacked fly</name>
    <name type="synonym">Phora scalaris</name>
    <dbReference type="NCBI Taxonomy" id="36166"/>
    <lineage>
        <taxon>Eukaryota</taxon>
        <taxon>Metazoa</taxon>
        <taxon>Ecdysozoa</taxon>
        <taxon>Arthropoda</taxon>
        <taxon>Hexapoda</taxon>
        <taxon>Insecta</taxon>
        <taxon>Pterygota</taxon>
        <taxon>Neoptera</taxon>
        <taxon>Endopterygota</taxon>
        <taxon>Diptera</taxon>
        <taxon>Brachycera</taxon>
        <taxon>Muscomorpha</taxon>
        <taxon>Platypezoidea</taxon>
        <taxon>Phoridae</taxon>
        <taxon>Megaseliini</taxon>
        <taxon>Megaselia</taxon>
    </lineage>
</organism>
<evidence type="ECO:0000313" key="10">
    <source>
        <dbReference type="Proteomes" id="UP000015102"/>
    </source>
</evidence>
<comment type="subcellular location">
    <subcellularLocation>
        <location evidence="1">Membrane</location>
        <topology evidence="1">Multi-pass membrane protein</topology>
    </subcellularLocation>
</comment>
<keyword evidence="3 8" id="KW-0812">Transmembrane</keyword>
<dbReference type="InterPro" id="IPR027359">
    <property type="entry name" value="Volt_channel_dom_sf"/>
</dbReference>
<proteinExistence type="predicted"/>
<evidence type="ECO:0000256" key="2">
    <source>
        <dbReference type="ARBA" id="ARBA00022448"/>
    </source>
</evidence>
<dbReference type="EMBL" id="CAQQ02377984">
    <property type="status" value="NOT_ANNOTATED_CDS"/>
    <property type="molecule type" value="Genomic_DNA"/>
</dbReference>
<dbReference type="OMA" id="NDMQINI"/>
<dbReference type="GO" id="GO:0045211">
    <property type="term" value="C:postsynaptic membrane"/>
    <property type="evidence" value="ECO:0007669"/>
    <property type="project" value="TreeGrafter"/>
</dbReference>
<dbReference type="STRING" id="36166.T1H0X5"/>
<feature type="transmembrane region" description="Helical" evidence="8">
    <location>
        <begin position="6"/>
        <end position="28"/>
    </location>
</feature>
<evidence type="ECO:0000256" key="1">
    <source>
        <dbReference type="ARBA" id="ARBA00004141"/>
    </source>
</evidence>
<keyword evidence="6 8" id="KW-0472">Membrane</keyword>
<dbReference type="GO" id="GO:0042734">
    <property type="term" value="C:presynaptic membrane"/>
    <property type="evidence" value="ECO:0007669"/>
    <property type="project" value="TreeGrafter"/>
</dbReference>